<dbReference type="RefSeq" id="WP_240260437.1">
    <property type="nucleotide sequence ID" value="NZ_CP092488.2"/>
</dbReference>
<evidence type="ECO:0000313" key="4">
    <source>
        <dbReference type="EMBL" id="UMB68825.1"/>
    </source>
</evidence>
<dbReference type="InterPro" id="IPR016032">
    <property type="entry name" value="Sig_transdc_resp-reg_C-effctor"/>
</dbReference>
<dbReference type="PROSITE" id="PS50110">
    <property type="entry name" value="RESPONSE_REGULATORY"/>
    <property type="match status" value="1"/>
</dbReference>
<keyword evidence="2" id="KW-0597">Phosphoprotein</keyword>
<dbReference type="Proteomes" id="UP001055336">
    <property type="component" value="Chromosome"/>
</dbReference>
<dbReference type="PANTHER" id="PTHR44688:SF16">
    <property type="entry name" value="DNA-BINDING TRANSCRIPTIONAL ACTIVATOR DEVR_DOSR"/>
    <property type="match status" value="1"/>
</dbReference>
<dbReference type="InterPro" id="IPR036388">
    <property type="entry name" value="WH-like_DNA-bd_sf"/>
</dbReference>
<dbReference type="SMART" id="SM00448">
    <property type="entry name" value="REC"/>
    <property type="match status" value="1"/>
</dbReference>
<dbReference type="InterPro" id="IPR001789">
    <property type="entry name" value="Sig_transdc_resp-reg_receiver"/>
</dbReference>
<dbReference type="InterPro" id="IPR011006">
    <property type="entry name" value="CheY-like_superfamily"/>
</dbReference>
<proteinExistence type="predicted"/>
<organism evidence="4 5">
    <name type="scientific">Mycobacterium paraterrae</name>
    <dbReference type="NCBI Taxonomy" id="577492"/>
    <lineage>
        <taxon>Bacteria</taxon>
        <taxon>Bacillati</taxon>
        <taxon>Actinomycetota</taxon>
        <taxon>Actinomycetes</taxon>
        <taxon>Mycobacteriales</taxon>
        <taxon>Mycobacteriaceae</taxon>
        <taxon>Mycobacterium</taxon>
    </lineage>
</organism>
<name>A0ABY3VKY6_9MYCO</name>
<evidence type="ECO:0000256" key="1">
    <source>
        <dbReference type="ARBA" id="ARBA00023125"/>
    </source>
</evidence>
<keyword evidence="5" id="KW-1185">Reference proteome</keyword>
<protein>
    <submittedName>
        <fullName evidence="4">Response regulator transcription factor</fullName>
    </submittedName>
</protein>
<dbReference type="SUPFAM" id="SSF52172">
    <property type="entry name" value="CheY-like"/>
    <property type="match status" value="1"/>
</dbReference>
<evidence type="ECO:0000313" key="5">
    <source>
        <dbReference type="Proteomes" id="UP001055336"/>
    </source>
</evidence>
<feature type="domain" description="Response regulatory" evidence="3">
    <location>
        <begin position="6"/>
        <end position="124"/>
    </location>
</feature>
<dbReference type="Gene3D" id="1.10.10.10">
    <property type="entry name" value="Winged helix-like DNA-binding domain superfamily/Winged helix DNA-binding domain"/>
    <property type="match status" value="1"/>
</dbReference>
<dbReference type="SUPFAM" id="SSF46894">
    <property type="entry name" value="C-terminal effector domain of the bipartite response regulators"/>
    <property type="match status" value="1"/>
</dbReference>
<feature type="modified residue" description="4-aspartylphosphate" evidence="2">
    <location>
        <position position="60"/>
    </location>
</feature>
<accession>A0ABY3VKY6</accession>
<dbReference type="EMBL" id="CP092488">
    <property type="protein sequence ID" value="UMB68825.1"/>
    <property type="molecule type" value="Genomic_DNA"/>
</dbReference>
<gene>
    <name evidence="4" type="ORF">MKK62_20860</name>
</gene>
<dbReference type="Gene3D" id="3.40.50.2300">
    <property type="match status" value="1"/>
</dbReference>
<reference evidence="4" key="1">
    <citation type="submission" date="2022-08" db="EMBL/GenBank/DDBJ databases">
        <title>Whole genome sequencing of non-tuberculosis mycobacteria type-strains.</title>
        <authorList>
            <person name="Igarashi Y."/>
            <person name="Osugi A."/>
            <person name="Mitarai S."/>
        </authorList>
    </citation>
    <scope>NUCLEOTIDE SEQUENCE</scope>
    <source>
        <strain evidence="4">DSM 45127</strain>
    </source>
</reference>
<keyword evidence="1" id="KW-0238">DNA-binding</keyword>
<evidence type="ECO:0000259" key="3">
    <source>
        <dbReference type="PROSITE" id="PS50110"/>
    </source>
</evidence>
<sequence>MIGTVPLVVIDDHPIVHTGVVRWAAEAAIPTGIVPAYRSVAEFLHEHPRDPSVTEVIVYDPECGEQRPDFAGLEQLSKLRHRVIAYSQLASTEIILKCLDAGATSYIVKSEAPQHLIDAITAAQHGKASCGPRAAAAVRAARQHGRPDLTAQERRVLIEWLLTDNKESVSHKLHIAPSTVRTHLQRIRKRYSEINRSAPSKAALFARAVQDGLISVYEV</sequence>
<evidence type="ECO:0000256" key="2">
    <source>
        <dbReference type="PROSITE-ProRule" id="PRU00169"/>
    </source>
</evidence>
<dbReference type="PANTHER" id="PTHR44688">
    <property type="entry name" value="DNA-BINDING TRANSCRIPTIONAL ACTIVATOR DEVR_DOSR"/>
    <property type="match status" value="1"/>
</dbReference>